<evidence type="ECO:0000313" key="12">
    <source>
        <dbReference type="Proteomes" id="UP000736335"/>
    </source>
</evidence>
<dbReference type="GO" id="GO:0004497">
    <property type="term" value="F:monooxygenase activity"/>
    <property type="evidence" value="ECO:0007669"/>
    <property type="project" value="UniProtKB-KW"/>
</dbReference>
<evidence type="ECO:0000256" key="6">
    <source>
        <dbReference type="ARBA" id="ARBA00023002"/>
    </source>
</evidence>
<evidence type="ECO:0000313" key="11">
    <source>
        <dbReference type="EMBL" id="KAF9785297.1"/>
    </source>
</evidence>
<dbReference type="GO" id="GO:0016705">
    <property type="term" value="F:oxidoreductase activity, acting on paired donors, with incorporation or reduction of molecular oxygen"/>
    <property type="evidence" value="ECO:0007669"/>
    <property type="project" value="InterPro"/>
</dbReference>
<evidence type="ECO:0000256" key="8">
    <source>
        <dbReference type="ARBA" id="ARBA00023033"/>
    </source>
</evidence>
<dbReference type="InterPro" id="IPR001128">
    <property type="entry name" value="Cyt_P450"/>
</dbReference>
<evidence type="ECO:0000256" key="3">
    <source>
        <dbReference type="ARBA" id="ARBA00010617"/>
    </source>
</evidence>
<keyword evidence="4 9" id="KW-0349">Heme</keyword>
<dbReference type="Proteomes" id="UP000736335">
    <property type="component" value="Unassembled WGS sequence"/>
</dbReference>
<dbReference type="InterPro" id="IPR050121">
    <property type="entry name" value="Cytochrome_P450_monoxygenase"/>
</dbReference>
<keyword evidence="12" id="KW-1185">Reference proteome</keyword>
<accession>A0A9P6HEL3</accession>
<dbReference type="AlphaFoldDB" id="A0A9P6HEL3"/>
<sequence length="545" mass="61223">MLDLVGENYALLSVAAACGLYTLYRKYSRISISDVPGPESKTFLLGHSKELLLDDCGTTEAKFRQRYGDVVRVKAALGEDILWIADHKAIKHILHKSGYDYPKPPGDKPLRAMVTDQGLAWADGEMHRRYKKILLPAFGIPEAKEFLPVFTHVVTRLADRWTNELAEKDSTGIINVADGLMRVTLDAIGFGTWSSSAFDHDFGAVTESEDPLMKSYTHLMTVFAAPSPGRLIFRGVSRFVPPSWLSFLYEHTSSPDIQRLRDNRHQVHTFAAGLIEFKRKAIEQGKGQRDIMSLLLKANASAKDDAKLRDDEIIPQMRTIMFAAHETTAITIAWGLYELAKHPDTQARLREEIMETRRKIKARGETEFTTNDFDAMPYMNAVMKETLRLHPVVADIPRYSAKDDVLPLANPITTRSGKVIHELPIPQGLRLTLSIYAYQTNENLWGEDALVFDPDRWLEERDKAGALIGVYSNLLSFSAGVKNCIGWRLALVQIQASLVQLVSTLNFALPDEPQDVRMFRTVTVVPKVAGREHEGIQLPLKVSLL</sequence>
<evidence type="ECO:0000256" key="5">
    <source>
        <dbReference type="ARBA" id="ARBA00022723"/>
    </source>
</evidence>
<name>A0A9P6HEL3_9AGAM</name>
<evidence type="ECO:0000256" key="4">
    <source>
        <dbReference type="ARBA" id="ARBA00022617"/>
    </source>
</evidence>
<dbReference type="PANTHER" id="PTHR24305">
    <property type="entry name" value="CYTOCHROME P450"/>
    <property type="match status" value="1"/>
</dbReference>
<dbReference type="PANTHER" id="PTHR24305:SF166">
    <property type="entry name" value="CYTOCHROME P450 12A4, MITOCHONDRIAL-RELATED"/>
    <property type="match status" value="1"/>
</dbReference>
<evidence type="ECO:0000256" key="10">
    <source>
        <dbReference type="RuleBase" id="RU000461"/>
    </source>
</evidence>
<dbReference type="PRINTS" id="PR00385">
    <property type="entry name" value="P450"/>
</dbReference>
<dbReference type="InterPro" id="IPR002401">
    <property type="entry name" value="Cyt_P450_E_grp-I"/>
</dbReference>
<dbReference type="GO" id="GO:0005506">
    <property type="term" value="F:iron ion binding"/>
    <property type="evidence" value="ECO:0007669"/>
    <property type="project" value="InterPro"/>
</dbReference>
<protein>
    <submittedName>
        <fullName evidence="11">Cytochrome P450</fullName>
    </submittedName>
</protein>
<comment type="pathway">
    <text evidence="2">Secondary metabolite biosynthesis.</text>
</comment>
<gene>
    <name evidence="11" type="ORF">BJ322DRAFT_1108752</name>
</gene>
<comment type="cofactor">
    <cofactor evidence="1 9">
        <name>heme</name>
        <dbReference type="ChEBI" id="CHEBI:30413"/>
    </cofactor>
</comment>
<dbReference type="Gene3D" id="1.10.630.10">
    <property type="entry name" value="Cytochrome P450"/>
    <property type="match status" value="1"/>
</dbReference>
<comment type="similarity">
    <text evidence="3 10">Belongs to the cytochrome P450 family.</text>
</comment>
<comment type="caution">
    <text evidence="11">The sequence shown here is derived from an EMBL/GenBank/DDBJ whole genome shotgun (WGS) entry which is preliminary data.</text>
</comment>
<evidence type="ECO:0000256" key="7">
    <source>
        <dbReference type="ARBA" id="ARBA00023004"/>
    </source>
</evidence>
<dbReference type="InterPro" id="IPR036396">
    <property type="entry name" value="Cyt_P450_sf"/>
</dbReference>
<dbReference type="EMBL" id="WIUZ02000007">
    <property type="protein sequence ID" value="KAF9785297.1"/>
    <property type="molecule type" value="Genomic_DNA"/>
</dbReference>
<evidence type="ECO:0000256" key="9">
    <source>
        <dbReference type="PIRSR" id="PIRSR602401-1"/>
    </source>
</evidence>
<keyword evidence="7 9" id="KW-0408">Iron</keyword>
<feature type="binding site" description="axial binding residue" evidence="9">
    <location>
        <position position="484"/>
    </location>
    <ligand>
        <name>heme</name>
        <dbReference type="ChEBI" id="CHEBI:30413"/>
    </ligand>
    <ligandPart>
        <name>Fe</name>
        <dbReference type="ChEBI" id="CHEBI:18248"/>
    </ligandPart>
</feature>
<dbReference type="PROSITE" id="PS00086">
    <property type="entry name" value="CYTOCHROME_P450"/>
    <property type="match status" value="1"/>
</dbReference>
<reference evidence="11" key="2">
    <citation type="submission" date="2020-11" db="EMBL/GenBank/DDBJ databases">
        <authorList>
            <consortium name="DOE Joint Genome Institute"/>
            <person name="Kuo A."/>
            <person name="Miyauchi S."/>
            <person name="Kiss E."/>
            <person name="Drula E."/>
            <person name="Kohler A."/>
            <person name="Sanchez-Garcia M."/>
            <person name="Andreopoulos B."/>
            <person name="Barry K.W."/>
            <person name="Bonito G."/>
            <person name="Buee M."/>
            <person name="Carver A."/>
            <person name="Chen C."/>
            <person name="Cichocki N."/>
            <person name="Clum A."/>
            <person name="Culley D."/>
            <person name="Crous P.W."/>
            <person name="Fauchery L."/>
            <person name="Girlanda M."/>
            <person name="Hayes R."/>
            <person name="Keri Z."/>
            <person name="Labutti K."/>
            <person name="Lipzen A."/>
            <person name="Lombard V."/>
            <person name="Magnuson J."/>
            <person name="Maillard F."/>
            <person name="Morin E."/>
            <person name="Murat C."/>
            <person name="Nolan M."/>
            <person name="Ohm R."/>
            <person name="Pangilinan J."/>
            <person name="Pereira M."/>
            <person name="Perotto S."/>
            <person name="Peter M."/>
            <person name="Riley R."/>
            <person name="Sitrit Y."/>
            <person name="Stielow B."/>
            <person name="Szollosi G."/>
            <person name="Zifcakova L."/>
            <person name="Stursova M."/>
            <person name="Spatafora J.W."/>
            <person name="Tedersoo L."/>
            <person name="Vaario L.-M."/>
            <person name="Yamada A."/>
            <person name="Yan M."/>
            <person name="Wang P."/>
            <person name="Xu J."/>
            <person name="Bruns T."/>
            <person name="Baldrian P."/>
            <person name="Vilgalys R."/>
            <person name="Henrissat B."/>
            <person name="Grigoriev I.V."/>
            <person name="Hibbett D."/>
            <person name="Nagy L.G."/>
            <person name="Martin F.M."/>
        </authorList>
    </citation>
    <scope>NUCLEOTIDE SEQUENCE</scope>
    <source>
        <strain evidence="11">UH-Tt-Lm1</strain>
    </source>
</reference>
<keyword evidence="6 10" id="KW-0560">Oxidoreductase</keyword>
<dbReference type="Pfam" id="PF00067">
    <property type="entry name" value="p450"/>
    <property type="match status" value="1"/>
</dbReference>
<evidence type="ECO:0000256" key="1">
    <source>
        <dbReference type="ARBA" id="ARBA00001971"/>
    </source>
</evidence>
<evidence type="ECO:0000256" key="2">
    <source>
        <dbReference type="ARBA" id="ARBA00005179"/>
    </source>
</evidence>
<dbReference type="OrthoDB" id="1470350at2759"/>
<keyword evidence="8 10" id="KW-0503">Monooxygenase</keyword>
<dbReference type="CDD" id="cd11069">
    <property type="entry name" value="CYP_FUM15-like"/>
    <property type="match status" value="1"/>
</dbReference>
<dbReference type="InterPro" id="IPR017972">
    <property type="entry name" value="Cyt_P450_CS"/>
</dbReference>
<keyword evidence="5 9" id="KW-0479">Metal-binding</keyword>
<proteinExistence type="inferred from homology"/>
<reference evidence="11" key="1">
    <citation type="journal article" date="2020" name="Nat. Commun.">
        <title>Large-scale genome sequencing of mycorrhizal fungi provides insights into the early evolution of symbiotic traits.</title>
        <authorList>
            <person name="Miyauchi S."/>
            <person name="Kiss E."/>
            <person name="Kuo A."/>
            <person name="Drula E."/>
            <person name="Kohler A."/>
            <person name="Sanchez-Garcia M."/>
            <person name="Morin E."/>
            <person name="Andreopoulos B."/>
            <person name="Barry K.W."/>
            <person name="Bonito G."/>
            <person name="Buee M."/>
            <person name="Carver A."/>
            <person name="Chen C."/>
            <person name="Cichocki N."/>
            <person name="Clum A."/>
            <person name="Culley D."/>
            <person name="Crous P.W."/>
            <person name="Fauchery L."/>
            <person name="Girlanda M."/>
            <person name="Hayes R.D."/>
            <person name="Keri Z."/>
            <person name="LaButti K."/>
            <person name="Lipzen A."/>
            <person name="Lombard V."/>
            <person name="Magnuson J."/>
            <person name="Maillard F."/>
            <person name="Murat C."/>
            <person name="Nolan M."/>
            <person name="Ohm R.A."/>
            <person name="Pangilinan J."/>
            <person name="Pereira M.F."/>
            <person name="Perotto S."/>
            <person name="Peter M."/>
            <person name="Pfister S."/>
            <person name="Riley R."/>
            <person name="Sitrit Y."/>
            <person name="Stielow J.B."/>
            <person name="Szollosi G."/>
            <person name="Zifcakova L."/>
            <person name="Stursova M."/>
            <person name="Spatafora J.W."/>
            <person name="Tedersoo L."/>
            <person name="Vaario L.M."/>
            <person name="Yamada A."/>
            <person name="Yan M."/>
            <person name="Wang P."/>
            <person name="Xu J."/>
            <person name="Bruns T."/>
            <person name="Baldrian P."/>
            <person name="Vilgalys R."/>
            <person name="Dunand C."/>
            <person name="Henrissat B."/>
            <person name="Grigoriev I.V."/>
            <person name="Hibbett D."/>
            <person name="Nagy L.G."/>
            <person name="Martin F.M."/>
        </authorList>
    </citation>
    <scope>NUCLEOTIDE SEQUENCE</scope>
    <source>
        <strain evidence="11">UH-Tt-Lm1</strain>
    </source>
</reference>
<dbReference type="PRINTS" id="PR00463">
    <property type="entry name" value="EP450I"/>
</dbReference>
<dbReference type="GO" id="GO:0020037">
    <property type="term" value="F:heme binding"/>
    <property type="evidence" value="ECO:0007669"/>
    <property type="project" value="InterPro"/>
</dbReference>
<dbReference type="SUPFAM" id="SSF48264">
    <property type="entry name" value="Cytochrome P450"/>
    <property type="match status" value="1"/>
</dbReference>
<organism evidence="11 12">
    <name type="scientific">Thelephora terrestris</name>
    <dbReference type="NCBI Taxonomy" id="56493"/>
    <lineage>
        <taxon>Eukaryota</taxon>
        <taxon>Fungi</taxon>
        <taxon>Dikarya</taxon>
        <taxon>Basidiomycota</taxon>
        <taxon>Agaricomycotina</taxon>
        <taxon>Agaricomycetes</taxon>
        <taxon>Thelephorales</taxon>
        <taxon>Thelephoraceae</taxon>
        <taxon>Thelephora</taxon>
    </lineage>
</organism>